<dbReference type="PROSITE" id="PS00622">
    <property type="entry name" value="HTH_LUXR_1"/>
    <property type="match status" value="1"/>
</dbReference>
<keyword evidence="6" id="KW-1185">Reference proteome</keyword>
<gene>
    <name evidence="5" type="ORF">OOZ53_23150</name>
</gene>
<name>A0ABT4VUH6_9HYPH</name>
<dbReference type="InterPro" id="IPR036388">
    <property type="entry name" value="WH-like_DNA-bd_sf"/>
</dbReference>
<protein>
    <submittedName>
        <fullName evidence="5">LuxR family transcriptional regulator</fullName>
    </submittedName>
</protein>
<dbReference type="RefSeq" id="WP_271092127.1">
    <property type="nucleotide sequence ID" value="NZ_JAPJZH010000020.1"/>
</dbReference>
<reference evidence="5" key="1">
    <citation type="submission" date="2022-11" db="EMBL/GenBank/DDBJ databases">
        <title>Hoeflea poritis sp. nov., isolated from scleractinian coral Porites lutea.</title>
        <authorList>
            <person name="Zhang G."/>
            <person name="Wei Q."/>
            <person name="Cai L."/>
        </authorList>
    </citation>
    <scope>NUCLEOTIDE SEQUENCE</scope>
    <source>
        <strain evidence="5">E7-10</strain>
    </source>
</reference>
<dbReference type="Pfam" id="PF00196">
    <property type="entry name" value="GerE"/>
    <property type="match status" value="1"/>
</dbReference>
<dbReference type="Pfam" id="PF03472">
    <property type="entry name" value="Autoind_bind"/>
    <property type="match status" value="1"/>
</dbReference>
<dbReference type="PANTHER" id="PTHR44688">
    <property type="entry name" value="DNA-BINDING TRANSCRIPTIONAL ACTIVATOR DEVR_DOSR"/>
    <property type="match status" value="1"/>
</dbReference>
<dbReference type="PRINTS" id="PR00038">
    <property type="entry name" value="HTHLUXR"/>
</dbReference>
<dbReference type="PROSITE" id="PS50043">
    <property type="entry name" value="HTH_LUXR_2"/>
    <property type="match status" value="1"/>
</dbReference>
<evidence type="ECO:0000259" key="4">
    <source>
        <dbReference type="PROSITE" id="PS50043"/>
    </source>
</evidence>
<dbReference type="SUPFAM" id="SSF46894">
    <property type="entry name" value="C-terminal effector domain of the bipartite response regulators"/>
    <property type="match status" value="1"/>
</dbReference>
<accession>A0ABT4VUH6</accession>
<sequence>MHVRQAFFDLLDILEKDDFRDTDAILARMQTHYGIRHQCYVNMSSSGGKQNVLDVVHSFPEEFVNVYKRKLYAVDPVMQAALIGIKPVDWQERHRNEPAARKTFAVAADYGIGDTGMSIPLLSRGNEAALFSIYVEIRPEEWPRYRKEVIGELQVLATYLHSARRQGSQDAITADLTARESEVLTWTAAGKSYWEISMILGISDRTVRFFMTNARHKLGAVTNSQAVALAVSQGIIPH</sequence>
<proteinExistence type="predicted"/>
<keyword evidence="3" id="KW-0804">Transcription</keyword>
<evidence type="ECO:0000313" key="5">
    <source>
        <dbReference type="EMBL" id="MDA4848274.1"/>
    </source>
</evidence>
<dbReference type="PANTHER" id="PTHR44688:SF16">
    <property type="entry name" value="DNA-BINDING TRANSCRIPTIONAL ACTIVATOR DEVR_DOSR"/>
    <property type="match status" value="1"/>
</dbReference>
<dbReference type="Gene3D" id="1.10.10.10">
    <property type="entry name" value="Winged helix-like DNA-binding domain superfamily/Winged helix DNA-binding domain"/>
    <property type="match status" value="1"/>
</dbReference>
<evidence type="ECO:0000256" key="3">
    <source>
        <dbReference type="ARBA" id="ARBA00023163"/>
    </source>
</evidence>
<dbReference type="InterPro" id="IPR005143">
    <property type="entry name" value="TF_LuxR_autoind-bd_dom"/>
</dbReference>
<dbReference type="SUPFAM" id="SSF75516">
    <property type="entry name" value="Pheromone-binding domain of LuxR-like quorum-sensing transcription factors"/>
    <property type="match status" value="1"/>
</dbReference>
<dbReference type="Proteomes" id="UP001148313">
    <property type="component" value="Unassembled WGS sequence"/>
</dbReference>
<dbReference type="EMBL" id="JAPJZH010000020">
    <property type="protein sequence ID" value="MDA4848274.1"/>
    <property type="molecule type" value="Genomic_DNA"/>
</dbReference>
<comment type="caution">
    <text evidence="5">The sequence shown here is derived from an EMBL/GenBank/DDBJ whole genome shotgun (WGS) entry which is preliminary data.</text>
</comment>
<feature type="domain" description="HTH luxR-type" evidence="4">
    <location>
        <begin position="169"/>
        <end position="234"/>
    </location>
</feature>
<organism evidence="5 6">
    <name type="scientific">Hoeflea poritis</name>
    <dbReference type="NCBI Taxonomy" id="2993659"/>
    <lineage>
        <taxon>Bacteria</taxon>
        <taxon>Pseudomonadati</taxon>
        <taxon>Pseudomonadota</taxon>
        <taxon>Alphaproteobacteria</taxon>
        <taxon>Hyphomicrobiales</taxon>
        <taxon>Rhizobiaceae</taxon>
        <taxon>Hoeflea</taxon>
    </lineage>
</organism>
<keyword evidence="2" id="KW-0238">DNA-binding</keyword>
<keyword evidence="1" id="KW-0805">Transcription regulation</keyword>
<dbReference type="InterPro" id="IPR000792">
    <property type="entry name" value="Tscrpt_reg_LuxR_C"/>
</dbReference>
<dbReference type="InterPro" id="IPR036693">
    <property type="entry name" value="TF_LuxR_autoind-bd_dom_sf"/>
</dbReference>
<dbReference type="SMART" id="SM00421">
    <property type="entry name" value="HTH_LUXR"/>
    <property type="match status" value="1"/>
</dbReference>
<evidence type="ECO:0000256" key="2">
    <source>
        <dbReference type="ARBA" id="ARBA00023125"/>
    </source>
</evidence>
<dbReference type="CDD" id="cd06170">
    <property type="entry name" value="LuxR_C_like"/>
    <property type="match status" value="1"/>
</dbReference>
<dbReference type="InterPro" id="IPR016032">
    <property type="entry name" value="Sig_transdc_resp-reg_C-effctor"/>
</dbReference>
<dbReference type="Gene3D" id="3.30.450.80">
    <property type="entry name" value="Transcription factor LuxR-like, autoinducer-binding domain"/>
    <property type="match status" value="1"/>
</dbReference>
<evidence type="ECO:0000256" key="1">
    <source>
        <dbReference type="ARBA" id="ARBA00023015"/>
    </source>
</evidence>
<evidence type="ECO:0000313" key="6">
    <source>
        <dbReference type="Proteomes" id="UP001148313"/>
    </source>
</evidence>